<dbReference type="OrthoDB" id="5024207at2"/>
<reference evidence="2 3" key="1">
    <citation type="submission" date="2019-03" db="EMBL/GenBank/DDBJ databases">
        <title>Genomic analyses of the natural microbiome of Caenorhabditis elegans.</title>
        <authorList>
            <person name="Samuel B."/>
        </authorList>
    </citation>
    <scope>NUCLEOTIDE SEQUENCE [LARGE SCALE GENOMIC DNA]</scope>
    <source>
        <strain evidence="2 3">JUb65</strain>
    </source>
</reference>
<feature type="transmembrane region" description="Helical" evidence="1">
    <location>
        <begin position="15"/>
        <end position="42"/>
    </location>
</feature>
<dbReference type="Proteomes" id="UP000295764">
    <property type="component" value="Unassembled WGS sequence"/>
</dbReference>
<organism evidence="2 3">
    <name type="scientific">Curtobacterium flaccumfaciens</name>
    <dbReference type="NCBI Taxonomy" id="2035"/>
    <lineage>
        <taxon>Bacteria</taxon>
        <taxon>Bacillati</taxon>
        <taxon>Actinomycetota</taxon>
        <taxon>Actinomycetes</taxon>
        <taxon>Micrococcales</taxon>
        <taxon>Microbacteriaceae</taxon>
        <taxon>Curtobacterium</taxon>
    </lineage>
</organism>
<proteinExistence type="predicted"/>
<keyword evidence="1" id="KW-0812">Transmembrane</keyword>
<dbReference type="EMBL" id="SNVW01000002">
    <property type="protein sequence ID" value="TDN45852.1"/>
    <property type="molecule type" value="Genomic_DNA"/>
</dbReference>
<comment type="caution">
    <text evidence="2">The sequence shown here is derived from an EMBL/GenBank/DDBJ whole genome shotgun (WGS) entry which is preliminary data.</text>
</comment>
<keyword evidence="1" id="KW-1133">Transmembrane helix</keyword>
<accession>A0A4V3BLA5</accession>
<gene>
    <name evidence="2" type="ORF">EDF64_102269</name>
</gene>
<dbReference type="AlphaFoldDB" id="A0A4V3BLA5"/>
<evidence type="ECO:0000313" key="3">
    <source>
        <dbReference type="Proteomes" id="UP000295764"/>
    </source>
</evidence>
<name>A0A4V3BLA5_9MICO</name>
<dbReference type="RefSeq" id="WP_133518793.1">
    <property type="nucleotide sequence ID" value="NZ_SNVW01000002.1"/>
</dbReference>
<sequence>MTAGVEGLAAWPPAAVATVVAALGAAALTLVVGVVGGVWAVLRWRRDVAREERDRAWSRFVWTVEQACDGDVGRAEIGSMSAQAMYDMRILGGDDAALGTMVLGLITGREER</sequence>
<evidence type="ECO:0000313" key="2">
    <source>
        <dbReference type="EMBL" id="TDN45852.1"/>
    </source>
</evidence>
<evidence type="ECO:0000256" key="1">
    <source>
        <dbReference type="SAM" id="Phobius"/>
    </source>
</evidence>
<protein>
    <submittedName>
        <fullName evidence="2">Uncharacterized protein</fullName>
    </submittedName>
</protein>
<keyword evidence="1" id="KW-0472">Membrane</keyword>